<keyword evidence="2" id="KW-1185">Reference proteome</keyword>
<proteinExistence type="predicted"/>
<organism evidence="1 2">
    <name type="scientific">Diphasiastrum complanatum</name>
    <name type="common">Issler's clubmoss</name>
    <name type="synonym">Lycopodium complanatum</name>
    <dbReference type="NCBI Taxonomy" id="34168"/>
    <lineage>
        <taxon>Eukaryota</taxon>
        <taxon>Viridiplantae</taxon>
        <taxon>Streptophyta</taxon>
        <taxon>Embryophyta</taxon>
        <taxon>Tracheophyta</taxon>
        <taxon>Lycopodiopsida</taxon>
        <taxon>Lycopodiales</taxon>
        <taxon>Lycopodiaceae</taxon>
        <taxon>Lycopodioideae</taxon>
        <taxon>Diphasiastrum</taxon>
    </lineage>
</organism>
<evidence type="ECO:0000313" key="1">
    <source>
        <dbReference type="EMBL" id="KAJ7517205.1"/>
    </source>
</evidence>
<reference evidence="2" key="1">
    <citation type="journal article" date="2024" name="Proc. Natl. Acad. Sci. U.S.A.">
        <title>Extraordinary preservation of gene collinearity over three hundred million years revealed in homosporous lycophytes.</title>
        <authorList>
            <person name="Li C."/>
            <person name="Wickell D."/>
            <person name="Kuo L.Y."/>
            <person name="Chen X."/>
            <person name="Nie B."/>
            <person name="Liao X."/>
            <person name="Peng D."/>
            <person name="Ji J."/>
            <person name="Jenkins J."/>
            <person name="Williams M."/>
            <person name="Shu S."/>
            <person name="Plott C."/>
            <person name="Barry K."/>
            <person name="Rajasekar S."/>
            <person name="Grimwood J."/>
            <person name="Han X."/>
            <person name="Sun S."/>
            <person name="Hou Z."/>
            <person name="He W."/>
            <person name="Dai G."/>
            <person name="Sun C."/>
            <person name="Schmutz J."/>
            <person name="Leebens-Mack J.H."/>
            <person name="Li F.W."/>
            <person name="Wang L."/>
        </authorList>
    </citation>
    <scope>NUCLEOTIDE SEQUENCE [LARGE SCALE GENOMIC DNA]</scope>
    <source>
        <strain evidence="2">cv. PW_Plant_1</strain>
    </source>
</reference>
<comment type="caution">
    <text evidence="1">The sequence shown here is derived from an EMBL/GenBank/DDBJ whole genome shotgun (WGS) entry which is preliminary data.</text>
</comment>
<evidence type="ECO:0000313" key="2">
    <source>
        <dbReference type="Proteomes" id="UP001162992"/>
    </source>
</evidence>
<protein>
    <submittedName>
        <fullName evidence="1">Uncharacterized protein</fullName>
    </submittedName>
</protein>
<sequence>MDFVLGQQVFFGSSAATVFKAQNSIQERDETRNKQVVKSPPIKACAEEGKVLLDASSDVNSNASQSGVELSKFGADSYTNFTSSTPLPLPSSRSLFPSPLRFLWFSKHESDAERSLDSRNVAESFQSQEEEESALYQTQISNEVKEQLHLAKPNLPESDSAETVEGGAPRKTGWIENLLHFSSFRKGPSSHTPEQGCGQPYVCNDCTQRTLAELGDLQNVIVIGESNPDDSEQVSVSVSPHIESNTSQDHGCSLESSQECLANTAADTPSLEIPYTHIVHDRESFSQFLQAVTLGQLKLITKMAYLCNLAYKIRVIKPDELYQTYHFTYVTSSLDRKAESTAKDKASENPSPLAVSKPSSTENAEDHFENRGDEAKLSVTVSPATAYTLASEVARYVHSQTKSSLTDQPESANDAEKNGNKVLTGHGVAGNVKDEADGNVSLTPPNVEVDCFTHLSDMELNPNLINNSAEHILLNGPFIGSNNIQLKSSGLASCTALSAATALVGTPEQSKQVAVKDLQSLHTCPCEWFCCDDKEKHIRYFVIQGSESLASWQTNLLFEPIHFEDSALGVLVHRGIYEAAKGLFEQIVPEILEYLQTRGHQGHIQLTGHSLGGSLATLLSLMLQVRGVVASSSLLPVVTFGSPCVMCGGDYLLEKLGLPENHIQSIVMHRDIVPRTFACEYPQHVVEVLKRLNGTFRDHPCLMRQRLLYAPMGQYLLLQPDREQAPPHPFLPRGSGFYLLRNPGSSDCSLSDSKLFEQKVALRAAQRAFFNAPHPLQILSDPGAYGPDGSISRDHDARSYVKALSAVLRLELKRSRHIRREQRRHFWWPLVAAKLSSNEARSSVEDTNHAFSKDPSPSTISPQYKGPKPSLTGTSGQLQSPTSNIAWEACIQKHSSPQHLQMVLLGLFSARMLLIEGFATFFAWV</sequence>
<name>A0ACC2AI91_DIPCM</name>
<dbReference type="EMBL" id="CM055112">
    <property type="protein sequence ID" value="KAJ7517205.1"/>
    <property type="molecule type" value="Genomic_DNA"/>
</dbReference>
<dbReference type="Proteomes" id="UP001162992">
    <property type="component" value="Chromosome 21"/>
</dbReference>
<accession>A0ACC2AI91</accession>
<gene>
    <name evidence="1" type="ORF">O6H91_21G014500</name>
</gene>